<proteinExistence type="predicted"/>
<dbReference type="PANTHER" id="PTHR37418:SF2">
    <property type="entry name" value="3-KETO-5-AMINOHEXANOATE CLEAVAGE ENZYME"/>
    <property type="match status" value="1"/>
</dbReference>
<organism evidence="5 6">
    <name type="scientific">Novosphingobium jiangmenense</name>
    <dbReference type="NCBI Taxonomy" id="2791981"/>
    <lineage>
        <taxon>Bacteria</taxon>
        <taxon>Pseudomonadati</taxon>
        <taxon>Pseudomonadota</taxon>
        <taxon>Alphaproteobacteria</taxon>
        <taxon>Sphingomonadales</taxon>
        <taxon>Sphingomonadaceae</taxon>
        <taxon>Novosphingobium</taxon>
    </lineage>
</organism>
<keyword evidence="6" id="KW-1185">Reference proteome</keyword>
<dbReference type="EMBL" id="JADQDC010000011">
    <property type="protein sequence ID" value="MBF9152300.1"/>
    <property type="molecule type" value="Genomic_DNA"/>
</dbReference>
<keyword evidence="4" id="KW-0862">Zinc</keyword>
<reference evidence="5 6" key="1">
    <citation type="submission" date="2020-11" db="EMBL/GenBank/DDBJ databases">
        <title>The genome sequence of Novosphingobium sp. 1Y9A.</title>
        <authorList>
            <person name="Liu Y."/>
        </authorList>
    </citation>
    <scope>NUCLEOTIDE SEQUENCE [LARGE SCALE GENOMIC DNA]</scope>
    <source>
        <strain evidence="5 6">1Y9A</strain>
    </source>
</reference>
<dbReference type="Pfam" id="PF05853">
    <property type="entry name" value="BKACE"/>
    <property type="match status" value="1"/>
</dbReference>
<accession>A0ABS0HJW9</accession>
<comment type="caution">
    <text evidence="5">The sequence shown here is derived from an EMBL/GenBank/DDBJ whole genome shotgun (WGS) entry which is preliminary data.</text>
</comment>
<dbReference type="Proteomes" id="UP000600799">
    <property type="component" value="Unassembled WGS sequence"/>
</dbReference>
<sequence>MQFLDDSLLPRNQEKLVITVAPYGPEWTPEDFLEDIPVTMDEQVQKAVDCYNAGATVLHLHCREPDGHGSKRLSMFNEMIGKIRDALPEMIIQVGGSISFAPESEEEGAEAKWLSDEVRHMLAELTPAPEQVTIAVNTTQMNIMDLMHEEEYAQTSIANPALYHAYREMVVPAGPQWVEEHLRRLTGAGIQPHFQLTCMPDMETVERLIRRGHYKGPLNLTWVGIGGGFDGPNPANFMEFIRRAPDGSTVTLESVMGNVLPINTIAIALGMHARCGIEDTIYDPHGNKMGSVAQVEQLVRISRELGREVANGDEARAIYKIGTQYNSTEETLARLGMAPNRERGQLAVPIREVA</sequence>
<dbReference type="Gene3D" id="3.20.20.70">
    <property type="entry name" value="Aldolase class I"/>
    <property type="match status" value="1"/>
</dbReference>
<evidence type="ECO:0000256" key="3">
    <source>
        <dbReference type="ARBA" id="ARBA00022723"/>
    </source>
</evidence>
<evidence type="ECO:0000256" key="4">
    <source>
        <dbReference type="ARBA" id="ARBA00022833"/>
    </source>
</evidence>
<evidence type="ECO:0000256" key="2">
    <source>
        <dbReference type="ARBA" id="ARBA00022679"/>
    </source>
</evidence>
<gene>
    <name evidence="5" type="ORF">I2488_14930</name>
</gene>
<evidence type="ECO:0000313" key="5">
    <source>
        <dbReference type="EMBL" id="MBF9152300.1"/>
    </source>
</evidence>
<dbReference type="InterPro" id="IPR013785">
    <property type="entry name" value="Aldolase_TIM"/>
</dbReference>
<dbReference type="InterPro" id="IPR008567">
    <property type="entry name" value="BKACE"/>
</dbReference>
<comment type="cofactor">
    <cofactor evidence="1">
        <name>Zn(2+)</name>
        <dbReference type="ChEBI" id="CHEBI:29105"/>
    </cofactor>
</comment>
<dbReference type="RefSeq" id="WP_196276615.1">
    <property type="nucleotide sequence ID" value="NZ_JADQDC010000011.1"/>
</dbReference>
<protein>
    <submittedName>
        <fullName evidence="5">3-keto-5-aminohexanoate cleavage protein</fullName>
    </submittedName>
</protein>
<keyword evidence="3" id="KW-0479">Metal-binding</keyword>
<dbReference type="PANTHER" id="PTHR37418">
    <property type="entry name" value="3-KETO-5-AMINOHEXANOATE CLEAVAGE ENZYME-RELATED"/>
    <property type="match status" value="1"/>
</dbReference>
<name>A0ABS0HJW9_9SPHN</name>
<evidence type="ECO:0000313" key="6">
    <source>
        <dbReference type="Proteomes" id="UP000600799"/>
    </source>
</evidence>
<keyword evidence="2" id="KW-0808">Transferase</keyword>
<evidence type="ECO:0000256" key="1">
    <source>
        <dbReference type="ARBA" id="ARBA00001947"/>
    </source>
</evidence>